<evidence type="ECO:0000256" key="1">
    <source>
        <dbReference type="SAM" id="MobiDB-lite"/>
    </source>
</evidence>
<dbReference type="SUPFAM" id="SSF50998">
    <property type="entry name" value="Quinoprotein alcohol dehydrogenase-like"/>
    <property type="match status" value="1"/>
</dbReference>
<name>A0A5C6CFU1_9BACT</name>
<dbReference type="InterPro" id="IPR015943">
    <property type="entry name" value="WD40/YVTN_repeat-like_dom_sf"/>
</dbReference>
<feature type="domain" description="Pyrrolo-quinoline quinone repeat" evidence="3">
    <location>
        <begin position="104"/>
        <end position="352"/>
    </location>
</feature>
<dbReference type="Pfam" id="PF13360">
    <property type="entry name" value="PQQ_2"/>
    <property type="match status" value="1"/>
</dbReference>
<dbReference type="OrthoDB" id="244732at2"/>
<evidence type="ECO:0000259" key="3">
    <source>
        <dbReference type="Pfam" id="PF13360"/>
    </source>
</evidence>
<reference evidence="4 5" key="1">
    <citation type="submission" date="2019-02" db="EMBL/GenBank/DDBJ databases">
        <title>Deep-cultivation of Planctomycetes and their phenomic and genomic characterization uncovers novel biology.</title>
        <authorList>
            <person name="Wiegand S."/>
            <person name="Jogler M."/>
            <person name="Boedeker C."/>
            <person name="Pinto D."/>
            <person name="Vollmers J."/>
            <person name="Rivas-Marin E."/>
            <person name="Kohn T."/>
            <person name="Peeters S.H."/>
            <person name="Heuer A."/>
            <person name="Rast P."/>
            <person name="Oberbeckmann S."/>
            <person name="Bunk B."/>
            <person name="Jeske O."/>
            <person name="Meyerdierks A."/>
            <person name="Storesund J.E."/>
            <person name="Kallscheuer N."/>
            <person name="Luecker S."/>
            <person name="Lage O.M."/>
            <person name="Pohl T."/>
            <person name="Merkel B.J."/>
            <person name="Hornburger P."/>
            <person name="Mueller R.-W."/>
            <person name="Bruemmer F."/>
            <person name="Labrenz M."/>
            <person name="Spormann A.M."/>
            <person name="Op Den Camp H."/>
            <person name="Overmann J."/>
            <person name="Amann R."/>
            <person name="Jetten M.S.M."/>
            <person name="Mascher T."/>
            <person name="Medema M.H."/>
            <person name="Devos D.P."/>
            <person name="Kaster A.-K."/>
            <person name="Ovreas L."/>
            <person name="Rohde M."/>
            <person name="Galperin M.Y."/>
            <person name="Jogler C."/>
        </authorList>
    </citation>
    <scope>NUCLEOTIDE SEQUENCE [LARGE SCALE GENOMIC DNA]</scope>
    <source>
        <strain evidence="4 5">Pla144</strain>
    </source>
</reference>
<evidence type="ECO:0000256" key="2">
    <source>
        <dbReference type="SAM" id="SignalP"/>
    </source>
</evidence>
<dbReference type="InterPro" id="IPR011047">
    <property type="entry name" value="Quinoprotein_ADH-like_sf"/>
</dbReference>
<protein>
    <submittedName>
        <fullName evidence="4">Outer membrane biogenesis protein BamB</fullName>
    </submittedName>
</protein>
<accession>A0A5C6CFU1</accession>
<dbReference type="Gene3D" id="2.130.10.10">
    <property type="entry name" value="YVTN repeat-like/Quinoprotein amine dehydrogenase"/>
    <property type="match status" value="2"/>
</dbReference>
<comment type="caution">
    <text evidence="4">The sequence shown here is derived from an EMBL/GenBank/DDBJ whole genome shotgun (WGS) entry which is preliminary data.</text>
</comment>
<dbReference type="Proteomes" id="UP000318437">
    <property type="component" value="Unassembled WGS sequence"/>
</dbReference>
<proteinExistence type="predicted"/>
<organism evidence="4 5">
    <name type="scientific">Bythopirellula polymerisocia</name>
    <dbReference type="NCBI Taxonomy" id="2528003"/>
    <lineage>
        <taxon>Bacteria</taxon>
        <taxon>Pseudomonadati</taxon>
        <taxon>Planctomycetota</taxon>
        <taxon>Planctomycetia</taxon>
        <taxon>Pirellulales</taxon>
        <taxon>Lacipirellulaceae</taxon>
        <taxon>Bythopirellula</taxon>
    </lineage>
</organism>
<dbReference type="AlphaFoldDB" id="A0A5C6CFU1"/>
<sequence length="452" mass="48524" precursor="true">MQQLTVSRSFCLVIFLAIFAVLSPCAFASDWPRFRGPNGSGVNPDSEPTPTTWTDSENVKWDIDLPGPGSSCPIVVGDKVFVTCWSGYGLDRNEPGDQAALKRHLVCVNRQNGEVLWDQAVDPYLPEDEYGGMFAEHGYASHTPVSDGEYVFAFFGKTGVVAFDMDGKKLWQTSVGTESGIQNWGTASSPLLYKELVIVPATAENHALVALDKHTGSEVWKQEAEGFEGTWGSPILVNLPGGDQEIVLGVPGEIWAFHPDNGKLKWYSKGPGANSNTSSVVAADAVVYALGGRDGDTVAVKAGGKGDVSESNILWSSGERGGIGSPLVHDGLIYWVSRDIATCINVEKGEQVYQKRLEAPTATEQPAEDSGGRRGGGFMNQSYSSLVAADGKLYFMTRAGVCYVLALGPEFKQIAANRFGNDEGDFSASPAISDGELFFRSSKKLYCVSAKD</sequence>
<dbReference type="EMBL" id="SJPS01000006">
    <property type="protein sequence ID" value="TWU23803.1"/>
    <property type="molecule type" value="Genomic_DNA"/>
</dbReference>
<dbReference type="InterPro" id="IPR018391">
    <property type="entry name" value="PQQ_b-propeller_rpt"/>
</dbReference>
<dbReference type="PANTHER" id="PTHR34512">
    <property type="entry name" value="CELL SURFACE PROTEIN"/>
    <property type="match status" value="1"/>
</dbReference>
<feature type="chain" id="PRO_5022884686" evidence="2">
    <location>
        <begin position="29"/>
        <end position="452"/>
    </location>
</feature>
<gene>
    <name evidence="4" type="ORF">Pla144_39780</name>
</gene>
<dbReference type="SMART" id="SM00564">
    <property type="entry name" value="PQQ"/>
    <property type="match status" value="3"/>
</dbReference>
<feature type="region of interest" description="Disordered" evidence="1">
    <location>
        <begin position="357"/>
        <end position="376"/>
    </location>
</feature>
<evidence type="ECO:0000313" key="4">
    <source>
        <dbReference type="EMBL" id="TWU23803.1"/>
    </source>
</evidence>
<keyword evidence="5" id="KW-1185">Reference proteome</keyword>
<keyword evidence="2" id="KW-0732">Signal</keyword>
<evidence type="ECO:0000313" key="5">
    <source>
        <dbReference type="Proteomes" id="UP000318437"/>
    </source>
</evidence>
<dbReference type="InterPro" id="IPR002372">
    <property type="entry name" value="PQQ_rpt_dom"/>
</dbReference>
<dbReference type="RefSeq" id="WP_146452279.1">
    <property type="nucleotide sequence ID" value="NZ_SJPS01000006.1"/>
</dbReference>
<feature type="signal peptide" evidence="2">
    <location>
        <begin position="1"/>
        <end position="28"/>
    </location>
</feature>
<dbReference type="PANTHER" id="PTHR34512:SF30">
    <property type="entry name" value="OUTER MEMBRANE PROTEIN ASSEMBLY FACTOR BAMB"/>
    <property type="match status" value="1"/>
</dbReference>